<sequence length="215" mass="23054">MFGITDLYTYVLGTIVIILLPGPNSMYVLSVAAQRGVKLGFAGACGIFVGDTILMLLTVIGAAGILKTFPALFALVKYAGAGYLAWLGLGMLRRAWRSWSHAPTVALPRMESADMRQPFTRALLISLMNPKAILFFVSFFVQFVDPAYPHPGLTFLALGGIVQLFSAMYLTVVIIAGARLANAFRRRQRLSASLNAGVGCVFLGFGAKLAAATLE</sequence>
<dbReference type="GO" id="GO:0015820">
    <property type="term" value="P:L-leucine transport"/>
    <property type="evidence" value="ECO:0007669"/>
    <property type="project" value="TreeGrafter"/>
</dbReference>
<accession>A0A368L6P4</accession>
<proteinExistence type="inferred from homology"/>
<comment type="caution">
    <text evidence="8">The sequence shown here is derived from an EMBL/GenBank/DDBJ whole genome shotgun (WGS) entry which is preliminary data.</text>
</comment>
<dbReference type="InterPro" id="IPR001123">
    <property type="entry name" value="LeuE-type"/>
</dbReference>
<dbReference type="GO" id="GO:0015190">
    <property type="term" value="F:L-leucine transmembrane transporter activity"/>
    <property type="evidence" value="ECO:0007669"/>
    <property type="project" value="TreeGrafter"/>
</dbReference>
<keyword evidence="5 7" id="KW-1133">Transmembrane helix</keyword>
<evidence type="ECO:0000256" key="7">
    <source>
        <dbReference type="SAM" id="Phobius"/>
    </source>
</evidence>
<comment type="similarity">
    <text evidence="2">Belongs to the Rht family.</text>
</comment>
<name>A0A368L6P4_9BURK</name>
<reference evidence="8 9" key="1">
    <citation type="journal article" date="2018" name="Int. J. Syst. Evol. Microbiol.">
        <title>Parvibium lacunae gen. nov., sp. nov., a new member of the family Alcaligenaceae isolated from a freshwater pond.</title>
        <authorList>
            <person name="Chen W.M."/>
            <person name="Xie P.B."/>
            <person name="Hsu M.Y."/>
            <person name="Sheu S.Y."/>
        </authorList>
    </citation>
    <scope>NUCLEOTIDE SEQUENCE [LARGE SCALE GENOMIC DNA]</scope>
    <source>
        <strain evidence="8 9">KMB9</strain>
    </source>
</reference>
<dbReference type="Pfam" id="PF01810">
    <property type="entry name" value="LysE"/>
    <property type="match status" value="1"/>
</dbReference>
<evidence type="ECO:0000256" key="2">
    <source>
        <dbReference type="ARBA" id="ARBA00007928"/>
    </source>
</evidence>
<dbReference type="NCBIfam" id="NF008201">
    <property type="entry name" value="PRK10958.1"/>
    <property type="match status" value="1"/>
</dbReference>
<dbReference type="EMBL" id="QPGB01000001">
    <property type="protein sequence ID" value="RCS59296.1"/>
    <property type="molecule type" value="Genomic_DNA"/>
</dbReference>
<feature type="transmembrane region" description="Helical" evidence="7">
    <location>
        <begin position="7"/>
        <end position="29"/>
    </location>
</feature>
<evidence type="ECO:0000313" key="9">
    <source>
        <dbReference type="Proteomes" id="UP000252357"/>
    </source>
</evidence>
<gene>
    <name evidence="8" type="ORF">DU000_00700</name>
</gene>
<dbReference type="RefSeq" id="WP_114401445.1">
    <property type="nucleotide sequence ID" value="NZ_QPGB01000001.1"/>
</dbReference>
<keyword evidence="6 7" id="KW-0472">Membrane</keyword>
<feature type="transmembrane region" description="Helical" evidence="7">
    <location>
        <begin position="190"/>
        <end position="211"/>
    </location>
</feature>
<dbReference type="Proteomes" id="UP000252357">
    <property type="component" value="Unassembled WGS sequence"/>
</dbReference>
<dbReference type="OrthoDB" id="9784202at2"/>
<evidence type="ECO:0000256" key="1">
    <source>
        <dbReference type="ARBA" id="ARBA00004651"/>
    </source>
</evidence>
<organism evidence="8 9">
    <name type="scientific">Parvibium lacunae</name>
    <dbReference type="NCBI Taxonomy" id="1888893"/>
    <lineage>
        <taxon>Bacteria</taxon>
        <taxon>Pseudomonadati</taxon>
        <taxon>Pseudomonadota</taxon>
        <taxon>Betaproteobacteria</taxon>
        <taxon>Burkholderiales</taxon>
        <taxon>Alcaligenaceae</taxon>
        <taxon>Parvibium</taxon>
    </lineage>
</organism>
<feature type="transmembrane region" description="Helical" evidence="7">
    <location>
        <begin position="72"/>
        <end position="92"/>
    </location>
</feature>
<evidence type="ECO:0000256" key="5">
    <source>
        <dbReference type="ARBA" id="ARBA00022989"/>
    </source>
</evidence>
<dbReference type="PANTHER" id="PTHR30086:SF15">
    <property type="entry name" value="LEUCINE EFFLUX PROTEIN"/>
    <property type="match status" value="1"/>
</dbReference>
<feature type="transmembrane region" description="Helical" evidence="7">
    <location>
        <begin position="119"/>
        <end position="141"/>
    </location>
</feature>
<evidence type="ECO:0000256" key="4">
    <source>
        <dbReference type="ARBA" id="ARBA00022692"/>
    </source>
</evidence>
<evidence type="ECO:0000256" key="6">
    <source>
        <dbReference type="ARBA" id="ARBA00023136"/>
    </source>
</evidence>
<dbReference type="AlphaFoldDB" id="A0A368L6P4"/>
<feature type="transmembrane region" description="Helical" evidence="7">
    <location>
        <begin position="153"/>
        <end position="178"/>
    </location>
</feature>
<dbReference type="PANTHER" id="PTHR30086">
    <property type="entry name" value="ARGININE EXPORTER PROTEIN ARGO"/>
    <property type="match status" value="1"/>
</dbReference>
<dbReference type="GO" id="GO:0005886">
    <property type="term" value="C:plasma membrane"/>
    <property type="evidence" value="ECO:0007669"/>
    <property type="project" value="UniProtKB-SubCell"/>
</dbReference>
<dbReference type="PIRSF" id="PIRSF006324">
    <property type="entry name" value="LeuE"/>
    <property type="match status" value="1"/>
</dbReference>
<keyword evidence="9" id="KW-1185">Reference proteome</keyword>
<keyword evidence="3" id="KW-1003">Cell membrane</keyword>
<feature type="transmembrane region" description="Helical" evidence="7">
    <location>
        <begin position="41"/>
        <end position="66"/>
    </location>
</feature>
<comment type="subcellular location">
    <subcellularLocation>
        <location evidence="1">Cell membrane</location>
        <topology evidence="1">Multi-pass membrane protein</topology>
    </subcellularLocation>
</comment>
<evidence type="ECO:0000256" key="3">
    <source>
        <dbReference type="ARBA" id="ARBA00022475"/>
    </source>
</evidence>
<evidence type="ECO:0000313" key="8">
    <source>
        <dbReference type="EMBL" id="RCS59296.1"/>
    </source>
</evidence>
<keyword evidence="4 7" id="KW-0812">Transmembrane</keyword>
<protein>
    <submittedName>
        <fullName evidence="8">Leucine efflux protein LeuE</fullName>
    </submittedName>
</protein>